<evidence type="ECO:0000256" key="1">
    <source>
        <dbReference type="SAM" id="Phobius"/>
    </source>
</evidence>
<dbReference type="EMBL" id="ABEU02000019">
    <property type="protein sequence ID" value="PNR33845.1"/>
    <property type="molecule type" value="Genomic_DNA"/>
</dbReference>
<dbReference type="EnsemblPlants" id="Pp3c19_4112V3.1">
    <property type="protein sequence ID" value="PAC:32938402.CDS.1"/>
    <property type="gene ID" value="Pp3c19_4112"/>
</dbReference>
<evidence type="ECO:0000313" key="3">
    <source>
        <dbReference type="EnsemblPlants" id="PAC:32938402.CDS.1"/>
    </source>
</evidence>
<evidence type="ECO:0000313" key="4">
    <source>
        <dbReference type="Proteomes" id="UP000006727"/>
    </source>
</evidence>
<keyword evidence="1" id="KW-0812">Transmembrane</keyword>
<feature type="transmembrane region" description="Helical" evidence="1">
    <location>
        <begin position="16"/>
        <end position="35"/>
    </location>
</feature>
<organism evidence="2">
    <name type="scientific">Physcomitrium patens</name>
    <name type="common">Spreading-leaved earth moss</name>
    <name type="synonym">Physcomitrella patens</name>
    <dbReference type="NCBI Taxonomy" id="3218"/>
    <lineage>
        <taxon>Eukaryota</taxon>
        <taxon>Viridiplantae</taxon>
        <taxon>Streptophyta</taxon>
        <taxon>Embryophyta</taxon>
        <taxon>Bryophyta</taxon>
        <taxon>Bryophytina</taxon>
        <taxon>Bryopsida</taxon>
        <taxon>Funariidae</taxon>
        <taxon>Funariales</taxon>
        <taxon>Funariaceae</taxon>
        <taxon>Physcomitrium</taxon>
    </lineage>
</organism>
<keyword evidence="4" id="KW-1185">Reference proteome</keyword>
<reference evidence="3" key="3">
    <citation type="submission" date="2020-12" db="UniProtKB">
        <authorList>
            <consortium name="EnsemblPlants"/>
        </authorList>
    </citation>
    <scope>IDENTIFICATION</scope>
</reference>
<protein>
    <submittedName>
        <fullName evidence="2 3">Uncharacterized protein</fullName>
    </submittedName>
</protein>
<name>A0A2K1IX47_PHYPA</name>
<dbReference type="AlphaFoldDB" id="A0A2K1IX47"/>
<keyword evidence="1" id="KW-0472">Membrane</keyword>
<accession>A0A2K1IX47</accession>
<dbReference type="Gramene" id="Pp3c19_4112V3.1">
    <property type="protein sequence ID" value="PAC:32938402.CDS.1"/>
    <property type="gene ID" value="Pp3c19_4112"/>
</dbReference>
<keyword evidence="1" id="KW-1133">Transmembrane helix</keyword>
<evidence type="ECO:0000313" key="2">
    <source>
        <dbReference type="EMBL" id="PNR33845.1"/>
    </source>
</evidence>
<reference evidence="2 4" key="2">
    <citation type="journal article" date="2018" name="Plant J.">
        <title>The Physcomitrella patens chromosome-scale assembly reveals moss genome structure and evolution.</title>
        <authorList>
            <person name="Lang D."/>
            <person name="Ullrich K.K."/>
            <person name="Murat F."/>
            <person name="Fuchs J."/>
            <person name="Jenkins J."/>
            <person name="Haas F.B."/>
            <person name="Piednoel M."/>
            <person name="Gundlach H."/>
            <person name="Van Bel M."/>
            <person name="Meyberg R."/>
            <person name="Vives C."/>
            <person name="Morata J."/>
            <person name="Symeonidi A."/>
            <person name="Hiss M."/>
            <person name="Muchero W."/>
            <person name="Kamisugi Y."/>
            <person name="Saleh O."/>
            <person name="Blanc G."/>
            <person name="Decker E.L."/>
            <person name="van Gessel N."/>
            <person name="Grimwood J."/>
            <person name="Hayes R.D."/>
            <person name="Graham S.W."/>
            <person name="Gunter L.E."/>
            <person name="McDaniel S.F."/>
            <person name="Hoernstein S.N.W."/>
            <person name="Larsson A."/>
            <person name="Li F.W."/>
            <person name="Perroud P.F."/>
            <person name="Phillips J."/>
            <person name="Ranjan P."/>
            <person name="Rokshar D.S."/>
            <person name="Rothfels C.J."/>
            <person name="Schneider L."/>
            <person name="Shu S."/>
            <person name="Stevenson D.W."/>
            <person name="Thummler F."/>
            <person name="Tillich M."/>
            <person name="Villarreal Aguilar J.C."/>
            <person name="Widiez T."/>
            <person name="Wong G.K."/>
            <person name="Wymore A."/>
            <person name="Zhang Y."/>
            <person name="Zimmer A.D."/>
            <person name="Quatrano R.S."/>
            <person name="Mayer K.F.X."/>
            <person name="Goodstein D."/>
            <person name="Casacuberta J.M."/>
            <person name="Vandepoele K."/>
            <person name="Reski R."/>
            <person name="Cuming A.C."/>
            <person name="Tuskan G.A."/>
            <person name="Maumus F."/>
            <person name="Salse J."/>
            <person name="Schmutz J."/>
            <person name="Rensing S.A."/>
        </authorList>
    </citation>
    <scope>NUCLEOTIDE SEQUENCE [LARGE SCALE GENOMIC DNA]</scope>
    <source>
        <strain evidence="3 4">cv. Gransden 2004</strain>
    </source>
</reference>
<dbReference type="Proteomes" id="UP000006727">
    <property type="component" value="Chromosome 19"/>
</dbReference>
<gene>
    <name evidence="2" type="ORF">PHYPA_023661</name>
</gene>
<dbReference type="EnsemblPlants" id="Pp3c19_4112V3.2">
    <property type="protein sequence ID" value="PAC:32938403.CDS.1"/>
    <property type="gene ID" value="Pp3c19_4112"/>
</dbReference>
<dbReference type="Gramene" id="Pp3c19_4112V3.2">
    <property type="protein sequence ID" value="PAC:32938403.CDS.1"/>
    <property type="gene ID" value="Pp3c19_4112"/>
</dbReference>
<sequence>MLCVWNGNGMFSCPRLLLETLSLLCIFPFGCLISSRLDSLVKCFKLFFSYLCCSRFF</sequence>
<reference evidence="2 4" key="1">
    <citation type="journal article" date="2008" name="Science">
        <title>The Physcomitrella genome reveals evolutionary insights into the conquest of land by plants.</title>
        <authorList>
            <person name="Rensing S."/>
            <person name="Lang D."/>
            <person name="Zimmer A."/>
            <person name="Terry A."/>
            <person name="Salamov A."/>
            <person name="Shapiro H."/>
            <person name="Nishiyama T."/>
            <person name="Perroud P.-F."/>
            <person name="Lindquist E."/>
            <person name="Kamisugi Y."/>
            <person name="Tanahashi T."/>
            <person name="Sakakibara K."/>
            <person name="Fujita T."/>
            <person name="Oishi K."/>
            <person name="Shin-I T."/>
            <person name="Kuroki Y."/>
            <person name="Toyoda A."/>
            <person name="Suzuki Y."/>
            <person name="Hashimoto A."/>
            <person name="Yamaguchi K."/>
            <person name="Sugano A."/>
            <person name="Kohara Y."/>
            <person name="Fujiyama A."/>
            <person name="Anterola A."/>
            <person name="Aoki S."/>
            <person name="Ashton N."/>
            <person name="Barbazuk W.B."/>
            <person name="Barker E."/>
            <person name="Bennetzen J."/>
            <person name="Bezanilla M."/>
            <person name="Blankenship R."/>
            <person name="Cho S.H."/>
            <person name="Dutcher S."/>
            <person name="Estelle M."/>
            <person name="Fawcett J.A."/>
            <person name="Gundlach H."/>
            <person name="Hanada K."/>
            <person name="Heyl A."/>
            <person name="Hicks K.A."/>
            <person name="Hugh J."/>
            <person name="Lohr M."/>
            <person name="Mayer K."/>
            <person name="Melkozernov A."/>
            <person name="Murata T."/>
            <person name="Nelson D."/>
            <person name="Pils B."/>
            <person name="Prigge M."/>
            <person name="Reiss B."/>
            <person name="Renner T."/>
            <person name="Rombauts S."/>
            <person name="Rushton P."/>
            <person name="Sanderfoot A."/>
            <person name="Schween G."/>
            <person name="Shiu S.-H."/>
            <person name="Stueber K."/>
            <person name="Theodoulou F.L."/>
            <person name="Tu H."/>
            <person name="Van de Peer Y."/>
            <person name="Verrier P.J."/>
            <person name="Waters E."/>
            <person name="Wood A."/>
            <person name="Yang L."/>
            <person name="Cove D."/>
            <person name="Cuming A."/>
            <person name="Hasebe M."/>
            <person name="Lucas S."/>
            <person name="Mishler D.B."/>
            <person name="Reski R."/>
            <person name="Grigoriev I."/>
            <person name="Quatrano R.S."/>
            <person name="Boore J.L."/>
        </authorList>
    </citation>
    <scope>NUCLEOTIDE SEQUENCE [LARGE SCALE GENOMIC DNA]</scope>
    <source>
        <strain evidence="3 4">cv. Gransden 2004</strain>
    </source>
</reference>
<dbReference type="InParanoid" id="A0A2K1IX47"/>
<proteinExistence type="predicted"/>